<dbReference type="PROSITE" id="PS51257">
    <property type="entry name" value="PROKAR_LIPOPROTEIN"/>
    <property type="match status" value="1"/>
</dbReference>
<dbReference type="Proteomes" id="UP000032668">
    <property type="component" value="Unassembled WGS sequence"/>
</dbReference>
<dbReference type="Pfam" id="PF03886">
    <property type="entry name" value="ABC_trans_aux"/>
    <property type="match status" value="1"/>
</dbReference>
<evidence type="ECO:0000313" key="4">
    <source>
        <dbReference type="Proteomes" id="UP000032668"/>
    </source>
</evidence>
<proteinExistence type="predicted"/>
<dbReference type="InterPro" id="IPR005586">
    <property type="entry name" value="ABC_trans_aux"/>
</dbReference>
<dbReference type="STRING" id="1120923.SAMN02746095_00254"/>
<dbReference type="SUPFAM" id="SSF159594">
    <property type="entry name" value="XCC0632-like"/>
    <property type="match status" value="1"/>
</dbReference>
<dbReference type="Gene3D" id="3.40.50.10610">
    <property type="entry name" value="ABC-type transport auxiliary lipoprotein component"/>
    <property type="match status" value="1"/>
</dbReference>
<accession>A0A0D6PC74</accession>
<feature type="domain" description="ABC-type transport auxiliary lipoprotein component" evidence="2">
    <location>
        <begin position="29"/>
        <end position="181"/>
    </location>
</feature>
<protein>
    <recommendedName>
        <fullName evidence="2">ABC-type transport auxiliary lipoprotein component domain-containing protein</fullName>
    </recommendedName>
</protein>
<organism evidence="3 4">
    <name type="scientific">Acidocella aminolytica 101 = DSM 11237</name>
    <dbReference type="NCBI Taxonomy" id="1120923"/>
    <lineage>
        <taxon>Bacteria</taxon>
        <taxon>Pseudomonadati</taxon>
        <taxon>Pseudomonadota</taxon>
        <taxon>Alphaproteobacteria</taxon>
        <taxon>Acetobacterales</taxon>
        <taxon>Acidocellaceae</taxon>
        <taxon>Acidocella</taxon>
    </lineage>
</organism>
<keyword evidence="1" id="KW-0732">Signal</keyword>
<feature type="signal peptide" evidence="1">
    <location>
        <begin position="1"/>
        <end position="21"/>
    </location>
</feature>
<comment type="caution">
    <text evidence="3">The sequence shown here is derived from an EMBL/GenBank/DDBJ whole genome shotgun (WGS) entry which is preliminary data.</text>
</comment>
<gene>
    <name evidence="3" type="ORF">Aam_020_021</name>
</gene>
<evidence type="ECO:0000313" key="3">
    <source>
        <dbReference type="EMBL" id="GAN79257.1"/>
    </source>
</evidence>
<dbReference type="AlphaFoldDB" id="A0A0D6PC74"/>
<feature type="chain" id="PRO_5010339436" description="ABC-type transport auxiliary lipoprotein component domain-containing protein" evidence="1">
    <location>
        <begin position="22"/>
        <end position="185"/>
    </location>
</feature>
<name>A0A0D6PC74_9PROT</name>
<evidence type="ECO:0000259" key="2">
    <source>
        <dbReference type="Pfam" id="PF03886"/>
    </source>
</evidence>
<evidence type="ECO:0000256" key="1">
    <source>
        <dbReference type="SAM" id="SignalP"/>
    </source>
</evidence>
<sequence length="185" mass="19265">MKRRLILVSSCAALLSGCTSAPVYSWQIAAETGPVRGGTGIRVGVRSIGLPSALNQSGVPKPGIAYAANTFTNDSWAAPLSAMLQTTLVRNLTQRLPRDTILSDGGAIGAAPDKIVEVQVLTFAPDASGTITLTAQLACRPTTSQNWQLQNFNASTAGGKTAETITAAMSKLWGQMSDQLATMLS</sequence>
<reference evidence="3 4" key="1">
    <citation type="submission" date="2012-11" db="EMBL/GenBank/DDBJ databases">
        <title>Whole genome sequence of Acidocella aminolytica 101 = DSM 11237.</title>
        <authorList>
            <person name="Azuma Y."/>
            <person name="Higashiura N."/>
            <person name="Hirakawa H."/>
            <person name="Matsushita K."/>
        </authorList>
    </citation>
    <scope>NUCLEOTIDE SEQUENCE [LARGE SCALE GENOMIC DNA]</scope>
    <source>
        <strain evidence="4">101 / DSM 11237</strain>
    </source>
</reference>
<dbReference type="EMBL" id="BANC01000020">
    <property type="protein sequence ID" value="GAN79257.1"/>
    <property type="molecule type" value="Genomic_DNA"/>
</dbReference>
<dbReference type="RefSeq" id="WP_048877723.1">
    <property type="nucleotide sequence ID" value="NZ_BANC01000020.1"/>
</dbReference>
<dbReference type="OrthoDB" id="7064073at2"/>
<keyword evidence="4" id="KW-1185">Reference proteome</keyword>